<dbReference type="Proteomes" id="UP000044377">
    <property type="component" value="Unassembled WGS sequence"/>
</dbReference>
<feature type="transmembrane region" description="Helical" evidence="1">
    <location>
        <begin position="12"/>
        <end position="37"/>
    </location>
</feature>
<dbReference type="EMBL" id="CGIG01000001">
    <property type="protein sequence ID" value="CPR18179.1"/>
    <property type="molecule type" value="Genomic_DNA"/>
</dbReference>
<evidence type="ECO:0000313" key="3">
    <source>
        <dbReference type="Proteomes" id="UP000044377"/>
    </source>
</evidence>
<organism evidence="2 3">
    <name type="scientific">Brenneria goodwinii</name>
    <dbReference type="NCBI Taxonomy" id="1109412"/>
    <lineage>
        <taxon>Bacteria</taxon>
        <taxon>Pseudomonadati</taxon>
        <taxon>Pseudomonadota</taxon>
        <taxon>Gammaproteobacteria</taxon>
        <taxon>Enterobacterales</taxon>
        <taxon>Pectobacteriaceae</taxon>
        <taxon>Brenneria</taxon>
    </lineage>
</organism>
<keyword evidence="1" id="KW-0812">Transmembrane</keyword>
<accession>A0A0G4JY40</accession>
<evidence type="ECO:0000256" key="1">
    <source>
        <dbReference type="SAM" id="Phobius"/>
    </source>
</evidence>
<dbReference type="AlphaFoldDB" id="A0A0G4JY40"/>
<protein>
    <submittedName>
        <fullName evidence="2">Uncharacterized protein</fullName>
    </submittedName>
</protein>
<proteinExistence type="predicted"/>
<keyword evidence="3" id="KW-1185">Reference proteome</keyword>
<sequence length="38" mass="4645">MQKIYRNKICHIYLFIKIQIDINLFLIFQTSAFINIIN</sequence>
<keyword evidence="1" id="KW-1133">Transmembrane helix</keyword>
<keyword evidence="1" id="KW-0472">Membrane</keyword>
<name>A0A0G4JY40_9GAMM</name>
<gene>
    <name evidence="2" type="ORF">BN1221_03067c</name>
</gene>
<reference evidence="3" key="1">
    <citation type="submission" date="2015-01" db="EMBL/GenBank/DDBJ databases">
        <authorList>
            <person name="Paterson Steve"/>
        </authorList>
    </citation>
    <scope>NUCLEOTIDE SEQUENCE [LARGE SCALE GENOMIC DNA]</scope>
    <source>
        <strain evidence="3">OBR1</strain>
    </source>
</reference>
<evidence type="ECO:0000313" key="2">
    <source>
        <dbReference type="EMBL" id="CPR18179.1"/>
    </source>
</evidence>